<evidence type="ECO:0000313" key="2">
    <source>
        <dbReference type="EMBL" id="KAF1981884.1"/>
    </source>
</evidence>
<accession>A0A6G1GM36</accession>
<protein>
    <submittedName>
        <fullName evidence="2">Uncharacterized protein</fullName>
    </submittedName>
</protein>
<feature type="compositionally biased region" description="Polar residues" evidence="1">
    <location>
        <begin position="1"/>
        <end position="20"/>
    </location>
</feature>
<dbReference type="EMBL" id="ML977192">
    <property type="protein sequence ID" value="KAF1981884.1"/>
    <property type="molecule type" value="Genomic_DNA"/>
</dbReference>
<reference evidence="2" key="1">
    <citation type="journal article" date="2020" name="Stud. Mycol.">
        <title>101 Dothideomycetes genomes: a test case for predicting lifestyles and emergence of pathogens.</title>
        <authorList>
            <person name="Haridas S."/>
            <person name="Albert R."/>
            <person name="Binder M."/>
            <person name="Bloem J."/>
            <person name="Labutti K."/>
            <person name="Salamov A."/>
            <person name="Andreopoulos B."/>
            <person name="Baker S."/>
            <person name="Barry K."/>
            <person name="Bills G."/>
            <person name="Bluhm B."/>
            <person name="Cannon C."/>
            <person name="Castanera R."/>
            <person name="Culley D."/>
            <person name="Daum C."/>
            <person name="Ezra D."/>
            <person name="Gonzalez J."/>
            <person name="Henrissat B."/>
            <person name="Kuo A."/>
            <person name="Liang C."/>
            <person name="Lipzen A."/>
            <person name="Lutzoni F."/>
            <person name="Magnuson J."/>
            <person name="Mondo S."/>
            <person name="Nolan M."/>
            <person name="Ohm R."/>
            <person name="Pangilinan J."/>
            <person name="Park H.-J."/>
            <person name="Ramirez L."/>
            <person name="Alfaro M."/>
            <person name="Sun H."/>
            <person name="Tritt A."/>
            <person name="Yoshinaga Y."/>
            <person name="Zwiers L.-H."/>
            <person name="Turgeon B."/>
            <person name="Goodwin S."/>
            <person name="Spatafora J."/>
            <person name="Crous P."/>
            <person name="Grigoriev I."/>
        </authorList>
    </citation>
    <scope>NUCLEOTIDE SEQUENCE</scope>
    <source>
        <strain evidence="2">CBS 113979</strain>
    </source>
</reference>
<dbReference type="Proteomes" id="UP000800041">
    <property type="component" value="Unassembled WGS sequence"/>
</dbReference>
<sequence length="237" mass="27422">MYTSTSPFIAQSSSSTTTGYDPSHFPQSHCIYVLFYAFDDQPLKRVYFPTSSTAFDRPQNPADYSQPTKELALTSACPCSIRPCAHPITFQINQFIHYEHSKQSKSSATRLNKSLHVNSKKSNDNKRILHPNSTHYFLEYRHRRRHRRRSHLNQHQTICIHLLHNPFKSHRSHLTPRSHGYRARYQPLISLRGDKITRAGPSILSILPKHTEYGMPFKTPPPIATINNKLLHSRLLL</sequence>
<organism evidence="2 3">
    <name type="scientific">Aulographum hederae CBS 113979</name>
    <dbReference type="NCBI Taxonomy" id="1176131"/>
    <lineage>
        <taxon>Eukaryota</taxon>
        <taxon>Fungi</taxon>
        <taxon>Dikarya</taxon>
        <taxon>Ascomycota</taxon>
        <taxon>Pezizomycotina</taxon>
        <taxon>Dothideomycetes</taxon>
        <taxon>Pleosporomycetidae</taxon>
        <taxon>Aulographales</taxon>
        <taxon>Aulographaceae</taxon>
    </lineage>
</organism>
<name>A0A6G1GM36_9PEZI</name>
<evidence type="ECO:0000313" key="3">
    <source>
        <dbReference type="Proteomes" id="UP000800041"/>
    </source>
</evidence>
<evidence type="ECO:0000256" key="1">
    <source>
        <dbReference type="SAM" id="MobiDB-lite"/>
    </source>
</evidence>
<gene>
    <name evidence="2" type="ORF">K402DRAFT_219122</name>
</gene>
<dbReference type="AlphaFoldDB" id="A0A6G1GM36"/>
<keyword evidence="3" id="KW-1185">Reference proteome</keyword>
<proteinExistence type="predicted"/>
<feature type="region of interest" description="Disordered" evidence="1">
    <location>
        <begin position="1"/>
        <end position="21"/>
    </location>
</feature>